<evidence type="ECO:0000313" key="6">
    <source>
        <dbReference type="Proteomes" id="UP000515135"/>
    </source>
</evidence>
<organism evidence="6 7">
    <name type="scientific">Branchiostoma belcheri</name>
    <name type="common">Amphioxus</name>
    <dbReference type="NCBI Taxonomy" id="7741"/>
    <lineage>
        <taxon>Eukaryota</taxon>
        <taxon>Metazoa</taxon>
        <taxon>Chordata</taxon>
        <taxon>Cephalochordata</taxon>
        <taxon>Leptocardii</taxon>
        <taxon>Amphioxiformes</taxon>
        <taxon>Branchiostomatidae</taxon>
        <taxon>Branchiostoma</taxon>
    </lineage>
</organism>
<dbReference type="SMART" id="SM00320">
    <property type="entry name" value="WD40"/>
    <property type="match status" value="2"/>
</dbReference>
<evidence type="ECO:0000256" key="1">
    <source>
        <dbReference type="ARBA" id="ARBA00004329"/>
    </source>
</evidence>
<dbReference type="SUPFAM" id="SSF50978">
    <property type="entry name" value="WD40 repeat-like"/>
    <property type="match status" value="1"/>
</dbReference>
<dbReference type="InterPro" id="IPR001680">
    <property type="entry name" value="WD40_rpt"/>
</dbReference>
<keyword evidence="2" id="KW-0853">WD repeat</keyword>
<dbReference type="GeneID" id="109471598"/>
<dbReference type="KEGG" id="bbel:109471598"/>
<dbReference type="AlphaFoldDB" id="A0A6P4ZA17"/>
<dbReference type="RefSeq" id="XP_019626506.1">
    <property type="nucleotide sequence ID" value="XM_019770947.1"/>
</dbReference>
<comment type="subcellular location">
    <subcellularLocation>
        <location evidence="1">Preautophagosomal structure</location>
    </subcellularLocation>
</comment>
<gene>
    <name evidence="7" type="primary">LOC109471598</name>
</gene>
<reference evidence="7" key="1">
    <citation type="submission" date="2025-08" db="UniProtKB">
        <authorList>
            <consortium name="RefSeq"/>
        </authorList>
    </citation>
    <scope>IDENTIFICATION</scope>
    <source>
        <tissue evidence="7">Gonad</tissue>
    </source>
</reference>
<keyword evidence="6" id="KW-1185">Reference proteome</keyword>
<dbReference type="Gene3D" id="2.130.10.10">
    <property type="entry name" value="YVTN repeat-like/Quinoprotein amine dehydrogenase"/>
    <property type="match status" value="2"/>
</dbReference>
<keyword evidence="3" id="KW-0677">Repeat</keyword>
<evidence type="ECO:0000256" key="3">
    <source>
        <dbReference type="ARBA" id="ARBA00022737"/>
    </source>
</evidence>
<dbReference type="OrthoDB" id="1667587at2759"/>
<dbReference type="Proteomes" id="UP000515135">
    <property type="component" value="Unplaced"/>
</dbReference>
<sequence>MSSDRVINSLRFNQDHGCFTCAMDDGFRLYNVEPLVEKLSLAHNEVGSVSQVEMLHRCNVVAVVGGGNKPKFAENTVLIWDDKQKKFVIELTFTQPVTAVRLRRNKIIVAVRSRIFVFRYPDNTSKLFEFDTRDNPRGLVEVSPSTDHQIMVFPAHKCGSLQIVDIATTDENISSSPVTLTAHQSEIACIAVNQQGTKLASASRKGTLIRIWDAQTKKMLHELRRGSDPATLYCITFSHDSSYLCASSDKGTVHIFAIKDTSLNKRSTLRKVGFLGQYVESQWGLANFTVPPECACICAFGPNSSVIAICVDGTFHKYVFTPEGNCNREAYDVFLDVGDDTHF</sequence>
<dbReference type="PANTHER" id="PTHR11227">
    <property type="entry name" value="WD-REPEAT PROTEIN INTERACTING WITH PHOSPHOINOSIDES WIPI -RELATED"/>
    <property type="match status" value="1"/>
</dbReference>
<dbReference type="InterPro" id="IPR015943">
    <property type="entry name" value="WD40/YVTN_repeat-like_dom_sf"/>
</dbReference>
<dbReference type="InterPro" id="IPR036322">
    <property type="entry name" value="WD40_repeat_dom_sf"/>
</dbReference>
<accession>A0A6P4ZA17</accession>
<evidence type="ECO:0000256" key="4">
    <source>
        <dbReference type="ARBA" id="ARBA00023006"/>
    </source>
</evidence>
<keyword evidence="4" id="KW-0072">Autophagy</keyword>
<dbReference type="GO" id="GO:0000407">
    <property type="term" value="C:phagophore assembly site"/>
    <property type="evidence" value="ECO:0007669"/>
    <property type="project" value="UniProtKB-SubCell"/>
</dbReference>
<evidence type="ECO:0000313" key="7">
    <source>
        <dbReference type="RefSeq" id="XP_019626506.1"/>
    </source>
</evidence>
<proteinExistence type="inferred from homology"/>
<dbReference type="Pfam" id="PF21032">
    <property type="entry name" value="PROPPIN"/>
    <property type="match status" value="1"/>
</dbReference>
<dbReference type="GO" id="GO:0006914">
    <property type="term" value="P:autophagy"/>
    <property type="evidence" value="ECO:0007669"/>
    <property type="project" value="UniProtKB-KW"/>
</dbReference>
<name>A0A6P4ZA17_BRABE</name>
<dbReference type="InterPro" id="IPR048720">
    <property type="entry name" value="PROPPIN"/>
</dbReference>
<dbReference type="FunFam" id="2.130.10.10:FF:000964">
    <property type="entry name" value="WD repeat domain phosphoinositide-interacting protein"/>
    <property type="match status" value="1"/>
</dbReference>
<evidence type="ECO:0000256" key="2">
    <source>
        <dbReference type="ARBA" id="ARBA00022574"/>
    </source>
</evidence>
<evidence type="ECO:0000256" key="5">
    <source>
        <dbReference type="ARBA" id="ARBA00025740"/>
    </source>
</evidence>
<protein>
    <submittedName>
        <fullName evidence="7">WD repeat domain phosphoinositide-interacting protein 4-like</fullName>
    </submittedName>
</protein>
<comment type="similarity">
    <text evidence="5">Belongs to the WD repeat PROPPIN family.</text>
</comment>